<feature type="domain" description="Arginine repressor DNA-binding" evidence="10">
    <location>
        <begin position="31"/>
        <end position="98"/>
    </location>
</feature>
<dbReference type="InterPro" id="IPR036251">
    <property type="entry name" value="Arg_repress_C_sf"/>
</dbReference>
<dbReference type="EMBL" id="JAGSOG010000093">
    <property type="protein sequence ID" value="MBR7835373.1"/>
    <property type="molecule type" value="Genomic_DNA"/>
</dbReference>
<feature type="domain" description="Arginine repressor C-terminal" evidence="11">
    <location>
        <begin position="120"/>
        <end position="189"/>
    </location>
</feature>
<sequence length="194" mass="20334">MTPPSAAVPRNEQESPAAAAFESAAATVVNTRRARHQRIADLLARHQVRSQSALAELLAGEGFSVTQATLSRDLDELGAMRIRDPEGNLIYALRSEGGDGSPRAAVESGELETRLRRLLGELLVTAEGSANLVVLRTPPGAAQFLASALDHADRHGVTAGVMGTIAGDDTVLVICRDPLGGPDLARRLSEAARG</sequence>
<comment type="subcellular location">
    <subcellularLocation>
        <location evidence="1 8">Cytoplasm</location>
    </subcellularLocation>
</comment>
<dbReference type="GO" id="GO:0006526">
    <property type="term" value="P:L-arginine biosynthetic process"/>
    <property type="evidence" value="ECO:0007669"/>
    <property type="project" value="UniProtKB-KW"/>
</dbReference>
<dbReference type="InterPro" id="IPR036388">
    <property type="entry name" value="WH-like_DNA-bd_sf"/>
</dbReference>
<evidence type="ECO:0000313" key="13">
    <source>
        <dbReference type="Proteomes" id="UP000675781"/>
    </source>
</evidence>
<reference evidence="12" key="1">
    <citation type="submission" date="2021-04" db="EMBL/GenBank/DDBJ databases">
        <title>Genome based classification of Actinospica acidithermotolerans sp. nov., an actinobacterium isolated from an Indonesian hot spring.</title>
        <authorList>
            <person name="Kusuma A.B."/>
            <person name="Putra K.E."/>
            <person name="Nafisah S."/>
            <person name="Loh J."/>
            <person name="Nouioui I."/>
            <person name="Goodfellow M."/>
        </authorList>
    </citation>
    <scope>NUCLEOTIDE SEQUENCE</scope>
    <source>
        <strain evidence="12">CSCA 57</strain>
    </source>
</reference>
<dbReference type="AlphaFoldDB" id="A0A941EQM6"/>
<dbReference type="NCBIfam" id="NF002880">
    <property type="entry name" value="PRK03341.1"/>
    <property type="match status" value="1"/>
</dbReference>
<dbReference type="SUPFAM" id="SSF46785">
    <property type="entry name" value="Winged helix' DNA-binding domain"/>
    <property type="match status" value="1"/>
</dbReference>
<dbReference type="InterPro" id="IPR020900">
    <property type="entry name" value="Arg_repress_DNA-bd"/>
</dbReference>
<organism evidence="12 13">
    <name type="scientific">Actinospica durhamensis</name>
    <dbReference type="NCBI Taxonomy" id="1508375"/>
    <lineage>
        <taxon>Bacteria</taxon>
        <taxon>Bacillati</taxon>
        <taxon>Actinomycetota</taxon>
        <taxon>Actinomycetes</taxon>
        <taxon>Catenulisporales</taxon>
        <taxon>Actinospicaceae</taxon>
        <taxon>Actinospica</taxon>
    </lineage>
</organism>
<evidence type="ECO:0000256" key="6">
    <source>
        <dbReference type="ARBA" id="ARBA00023125"/>
    </source>
</evidence>
<dbReference type="Pfam" id="PF01316">
    <property type="entry name" value="Arg_repressor"/>
    <property type="match status" value="1"/>
</dbReference>
<evidence type="ECO:0000256" key="3">
    <source>
        <dbReference type="ARBA" id="ARBA00022490"/>
    </source>
</evidence>
<evidence type="ECO:0000259" key="10">
    <source>
        <dbReference type="Pfam" id="PF01316"/>
    </source>
</evidence>
<keyword evidence="13" id="KW-1185">Reference proteome</keyword>
<dbReference type="GO" id="GO:0051259">
    <property type="term" value="P:protein complex oligomerization"/>
    <property type="evidence" value="ECO:0007669"/>
    <property type="project" value="InterPro"/>
</dbReference>
<evidence type="ECO:0000256" key="1">
    <source>
        <dbReference type="ARBA" id="ARBA00004496"/>
    </source>
</evidence>
<dbReference type="SUPFAM" id="SSF55252">
    <property type="entry name" value="C-terminal domain of arginine repressor"/>
    <property type="match status" value="1"/>
</dbReference>
<dbReference type="HAMAP" id="MF_00173">
    <property type="entry name" value="Arg_repressor"/>
    <property type="match status" value="1"/>
</dbReference>
<gene>
    <name evidence="8" type="primary">argR</name>
    <name evidence="12" type="ORF">KDL01_19015</name>
</gene>
<evidence type="ECO:0000256" key="7">
    <source>
        <dbReference type="ARBA" id="ARBA00023163"/>
    </source>
</evidence>
<dbReference type="PRINTS" id="PR01467">
    <property type="entry name" value="ARGREPRESSOR"/>
</dbReference>
<dbReference type="Proteomes" id="UP000675781">
    <property type="component" value="Unassembled WGS sequence"/>
</dbReference>
<comment type="caution">
    <text evidence="12">The sequence shown here is derived from an EMBL/GenBank/DDBJ whole genome shotgun (WGS) entry which is preliminary data.</text>
</comment>
<dbReference type="Gene3D" id="1.10.10.10">
    <property type="entry name" value="Winged helix-like DNA-binding domain superfamily/Winged helix DNA-binding domain"/>
    <property type="match status" value="1"/>
</dbReference>
<keyword evidence="4 8" id="KW-0678">Repressor</keyword>
<dbReference type="PANTHER" id="PTHR34471">
    <property type="entry name" value="ARGININE REPRESSOR"/>
    <property type="match status" value="1"/>
</dbReference>
<dbReference type="InterPro" id="IPR020899">
    <property type="entry name" value="Arg_repress_C"/>
</dbReference>
<accession>A0A941EQM6</accession>
<evidence type="ECO:0000259" key="11">
    <source>
        <dbReference type="Pfam" id="PF02863"/>
    </source>
</evidence>
<evidence type="ECO:0000313" key="12">
    <source>
        <dbReference type="EMBL" id="MBR7835373.1"/>
    </source>
</evidence>
<dbReference type="Pfam" id="PF02863">
    <property type="entry name" value="Arg_repressor_C"/>
    <property type="match status" value="1"/>
</dbReference>
<dbReference type="NCBIfam" id="TIGR01529">
    <property type="entry name" value="argR_whole"/>
    <property type="match status" value="1"/>
</dbReference>
<keyword evidence="6 8" id="KW-0238">DNA-binding</keyword>
<protein>
    <recommendedName>
        <fullName evidence="8 9">Arginine repressor</fullName>
    </recommendedName>
</protein>
<evidence type="ECO:0000256" key="8">
    <source>
        <dbReference type="HAMAP-Rule" id="MF_00173"/>
    </source>
</evidence>
<dbReference type="InterPro" id="IPR036390">
    <property type="entry name" value="WH_DNA-bd_sf"/>
</dbReference>
<keyword evidence="8" id="KW-0055">Arginine biosynthesis</keyword>
<dbReference type="GO" id="GO:1900079">
    <property type="term" value="P:regulation of arginine biosynthetic process"/>
    <property type="evidence" value="ECO:0007669"/>
    <property type="project" value="UniProtKB-UniRule"/>
</dbReference>
<dbReference type="GO" id="GO:0005737">
    <property type="term" value="C:cytoplasm"/>
    <property type="evidence" value="ECO:0007669"/>
    <property type="project" value="UniProtKB-SubCell"/>
</dbReference>
<comment type="similarity">
    <text evidence="2 8">Belongs to the ArgR family.</text>
</comment>
<keyword evidence="8" id="KW-0028">Amino-acid biosynthesis</keyword>
<dbReference type="PANTHER" id="PTHR34471:SF1">
    <property type="entry name" value="ARGININE REPRESSOR"/>
    <property type="match status" value="1"/>
</dbReference>
<keyword evidence="7 8" id="KW-0804">Transcription</keyword>
<proteinExistence type="inferred from homology"/>
<dbReference type="Gene3D" id="3.30.1360.40">
    <property type="match status" value="1"/>
</dbReference>
<dbReference type="GO" id="GO:0003677">
    <property type="term" value="F:DNA binding"/>
    <property type="evidence" value="ECO:0007669"/>
    <property type="project" value="UniProtKB-KW"/>
</dbReference>
<keyword evidence="3 8" id="KW-0963">Cytoplasm</keyword>
<dbReference type="GO" id="GO:0003700">
    <property type="term" value="F:DNA-binding transcription factor activity"/>
    <property type="evidence" value="ECO:0007669"/>
    <property type="project" value="UniProtKB-UniRule"/>
</dbReference>
<name>A0A941EQM6_9ACTN</name>
<evidence type="ECO:0000256" key="2">
    <source>
        <dbReference type="ARBA" id="ARBA00008316"/>
    </source>
</evidence>
<evidence type="ECO:0000256" key="9">
    <source>
        <dbReference type="NCBIfam" id="TIGR01529"/>
    </source>
</evidence>
<evidence type="ECO:0000256" key="4">
    <source>
        <dbReference type="ARBA" id="ARBA00022491"/>
    </source>
</evidence>
<dbReference type="GO" id="GO:0034618">
    <property type="term" value="F:arginine binding"/>
    <property type="evidence" value="ECO:0007669"/>
    <property type="project" value="InterPro"/>
</dbReference>
<keyword evidence="5 8" id="KW-0805">Transcription regulation</keyword>
<dbReference type="InterPro" id="IPR001669">
    <property type="entry name" value="Arg_repress"/>
</dbReference>
<comment type="function">
    <text evidence="8">Regulates arginine biosynthesis genes.</text>
</comment>
<comment type="pathway">
    <text evidence="8">Amino-acid biosynthesis; L-arginine biosynthesis [regulation].</text>
</comment>
<evidence type="ECO:0000256" key="5">
    <source>
        <dbReference type="ARBA" id="ARBA00023015"/>
    </source>
</evidence>